<name>A0A4P9WW87_9FUNG</name>
<organism evidence="10 11">
    <name type="scientific">Caulochytrium protostelioides</name>
    <dbReference type="NCBI Taxonomy" id="1555241"/>
    <lineage>
        <taxon>Eukaryota</taxon>
        <taxon>Fungi</taxon>
        <taxon>Fungi incertae sedis</taxon>
        <taxon>Chytridiomycota</taxon>
        <taxon>Chytridiomycota incertae sedis</taxon>
        <taxon>Chytridiomycetes</taxon>
        <taxon>Caulochytriales</taxon>
        <taxon>Caulochytriaceae</taxon>
        <taxon>Caulochytrium</taxon>
    </lineage>
</organism>
<keyword evidence="6" id="KW-0804">Transcription</keyword>
<dbReference type="GO" id="GO:0016586">
    <property type="term" value="C:RSC-type complex"/>
    <property type="evidence" value="ECO:0007669"/>
    <property type="project" value="InterPro"/>
</dbReference>
<dbReference type="SUPFAM" id="SSF47370">
    <property type="entry name" value="Bromodomain"/>
    <property type="match status" value="1"/>
</dbReference>
<keyword evidence="7" id="KW-0539">Nucleus</keyword>
<dbReference type="InterPro" id="IPR001487">
    <property type="entry name" value="Bromodomain"/>
</dbReference>
<feature type="domain" description="Bromo" evidence="9">
    <location>
        <begin position="1"/>
        <end position="55"/>
    </location>
</feature>
<dbReference type="InterPro" id="IPR036427">
    <property type="entry name" value="Bromodomain-like_sf"/>
</dbReference>
<dbReference type="Pfam" id="PF00439">
    <property type="entry name" value="Bromodomain"/>
    <property type="match status" value="1"/>
</dbReference>
<evidence type="ECO:0000256" key="8">
    <source>
        <dbReference type="PROSITE-ProRule" id="PRU00035"/>
    </source>
</evidence>
<sequence>LYLDYYVMIRQPIAPDIIRRRITGAYYASPLEFRNDMELMFSHAKTYNQEGSAVYDDAEAMEAAFN</sequence>
<dbReference type="PROSITE" id="PS50014">
    <property type="entry name" value="BROMODOMAIN_2"/>
    <property type="match status" value="1"/>
</dbReference>
<feature type="non-terminal residue" evidence="10">
    <location>
        <position position="1"/>
    </location>
</feature>
<dbReference type="Gene3D" id="1.20.920.10">
    <property type="entry name" value="Bromodomain-like"/>
    <property type="match status" value="1"/>
</dbReference>
<dbReference type="InterPro" id="IPR037382">
    <property type="entry name" value="Rsc/polybromo"/>
</dbReference>
<proteinExistence type="predicted"/>
<reference evidence="11" key="1">
    <citation type="journal article" date="2018" name="Nat. Microbiol.">
        <title>Leveraging single-cell genomics to expand the fungal tree of life.</title>
        <authorList>
            <person name="Ahrendt S.R."/>
            <person name="Quandt C.A."/>
            <person name="Ciobanu D."/>
            <person name="Clum A."/>
            <person name="Salamov A."/>
            <person name="Andreopoulos B."/>
            <person name="Cheng J.F."/>
            <person name="Woyke T."/>
            <person name="Pelin A."/>
            <person name="Henrissat B."/>
            <person name="Reynolds N.K."/>
            <person name="Benny G.L."/>
            <person name="Smith M.E."/>
            <person name="James T.Y."/>
            <person name="Grigoriev I.V."/>
        </authorList>
    </citation>
    <scope>NUCLEOTIDE SEQUENCE [LARGE SCALE GENOMIC DNA]</scope>
    <source>
        <strain evidence="11">ATCC 52028</strain>
    </source>
</reference>
<evidence type="ECO:0000313" key="11">
    <source>
        <dbReference type="Proteomes" id="UP000268535"/>
    </source>
</evidence>
<dbReference type="GO" id="GO:0006338">
    <property type="term" value="P:chromatin remodeling"/>
    <property type="evidence" value="ECO:0007669"/>
    <property type="project" value="InterPro"/>
</dbReference>
<dbReference type="AlphaFoldDB" id="A0A4P9WW87"/>
<evidence type="ECO:0000256" key="5">
    <source>
        <dbReference type="ARBA" id="ARBA00023117"/>
    </source>
</evidence>
<keyword evidence="3" id="KW-0156">Chromatin regulator</keyword>
<dbReference type="EMBL" id="ML011188">
    <property type="protein sequence ID" value="RKO95650.1"/>
    <property type="molecule type" value="Genomic_DNA"/>
</dbReference>
<evidence type="ECO:0000313" key="10">
    <source>
        <dbReference type="EMBL" id="RKO95650.1"/>
    </source>
</evidence>
<dbReference type="Proteomes" id="UP000268535">
    <property type="component" value="Unassembled WGS sequence"/>
</dbReference>
<protein>
    <submittedName>
        <fullName evidence="10">Bromodomain-containing protein</fullName>
    </submittedName>
</protein>
<keyword evidence="5 8" id="KW-0103">Bromodomain</keyword>
<dbReference type="PANTHER" id="PTHR16062">
    <property type="entry name" value="SWI/SNF-RELATED"/>
    <property type="match status" value="1"/>
</dbReference>
<evidence type="ECO:0000256" key="7">
    <source>
        <dbReference type="ARBA" id="ARBA00023242"/>
    </source>
</evidence>
<feature type="non-terminal residue" evidence="10">
    <location>
        <position position="66"/>
    </location>
</feature>
<evidence type="ECO:0000256" key="2">
    <source>
        <dbReference type="ARBA" id="ARBA00022737"/>
    </source>
</evidence>
<evidence type="ECO:0000256" key="6">
    <source>
        <dbReference type="ARBA" id="ARBA00023163"/>
    </source>
</evidence>
<gene>
    <name evidence="10" type="ORF">CAUPRSCDRAFT_3092</name>
</gene>
<keyword evidence="2" id="KW-0677">Repeat</keyword>
<comment type="subcellular location">
    <subcellularLocation>
        <location evidence="1">Nucleus</location>
    </subcellularLocation>
</comment>
<accession>A0A4P9WW87</accession>
<evidence type="ECO:0000256" key="3">
    <source>
        <dbReference type="ARBA" id="ARBA00022853"/>
    </source>
</evidence>
<evidence type="ECO:0000256" key="1">
    <source>
        <dbReference type="ARBA" id="ARBA00004123"/>
    </source>
</evidence>
<dbReference type="GO" id="GO:0003682">
    <property type="term" value="F:chromatin binding"/>
    <property type="evidence" value="ECO:0007669"/>
    <property type="project" value="TreeGrafter"/>
</dbReference>
<dbReference type="PANTHER" id="PTHR16062:SF19">
    <property type="entry name" value="PROTEIN POLYBROMO-1"/>
    <property type="match status" value="1"/>
</dbReference>
<evidence type="ECO:0000259" key="9">
    <source>
        <dbReference type="PROSITE" id="PS50014"/>
    </source>
</evidence>
<dbReference type="PRINTS" id="PR00503">
    <property type="entry name" value="BROMODOMAIN"/>
</dbReference>
<dbReference type="GO" id="GO:0006368">
    <property type="term" value="P:transcription elongation by RNA polymerase II"/>
    <property type="evidence" value="ECO:0007669"/>
    <property type="project" value="TreeGrafter"/>
</dbReference>
<keyword evidence="4" id="KW-0805">Transcription regulation</keyword>
<evidence type="ECO:0000256" key="4">
    <source>
        <dbReference type="ARBA" id="ARBA00023015"/>
    </source>
</evidence>